<gene>
    <name evidence="1" type="ORF">FOL47_005464</name>
</gene>
<evidence type="ECO:0000313" key="2">
    <source>
        <dbReference type="Proteomes" id="UP000591131"/>
    </source>
</evidence>
<reference evidence="1 2" key="1">
    <citation type="submission" date="2020-04" db="EMBL/GenBank/DDBJ databases">
        <title>Perkinsus chesapeaki whole genome sequence.</title>
        <authorList>
            <person name="Bogema D.R."/>
        </authorList>
    </citation>
    <scope>NUCLEOTIDE SEQUENCE [LARGE SCALE GENOMIC DNA]</scope>
    <source>
        <strain evidence="1">ATCC PRA-425</strain>
    </source>
</reference>
<dbReference type="Proteomes" id="UP000591131">
    <property type="component" value="Unassembled WGS sequence"/>
</dbReference>
<protein>
    <submittedName>
        <fullName evidence="1">Uncharacterized protein</fullName>
    </submittedName>
</protein>
<keyword evidence="2" id="KW-1185">Reference proteome</keyword>
<dbReference type="EMBL" id="JAAPAO010000300">
    <property type="protein sequence ID" value="KAF4663992.1"/>
    <property type="molecule type" value="Genomic_DNA"/>
</dbReference>
<dbReference type="AlphaFoldDB" id="A0A7J6LXH3"/>
<evidence type="ECO:0000313" key="1">
    <source>
        <dbReference type="EMBL" id="KAF4663992.1"/>
    </source>
</evidence>
<accession>A0A7J6LXH3</accession>
<proteinExistence type="predicted"/>
<name>A0A7J6LXH3_PERCH</name>
<comment type="caution">
    <text evidence="1">The sequence shown here is derived from an EMBL/GenBank/DDBJ whole genome shotgun (WGS) entry which is preliminary data.</text>
</comment>
<organism evidence="1 2">
    <name type="scientific">Perkinsus chesapeaki</name>
    <name type="common">Clam parasite</name>
    <name type="synonym">Perkinsus andrewsi</name>
    <dbReference type="NCBI Taxonomy" id="330153"/>
    <lineage>
        <taxon>Eukaryota</taxon>
        <taxon>Sar</taxon>
        <taxon>Alveolata</taxon>
        <taxon>Perkinsozoa</taxon>
        <taxon>Perkinsea</taxon>
        <taxon>Perkinsida</taxon>
        <taxon>Perkinsidae</taxon>
        <taxon>Perkinsus</taxon>
    </lineage>
</organism>
<sequence length="204" mass="22534">MLVSTLAGIPPGRPTLLPPPNPTSAPVQYAIDYVKLLREQLLPGVKSETTGCAAGAETSGWPEGSALDLGKSDRLSCKCVKLEDASVPSQSQMKSAESLYLILWDTVFLLTAPERTCPGYGIVRYVGSMAVTEVSCVRDQPCQLRVKMSPTSTLLVIFDDESRCSIAYKHLERTRETSLRKEYEKLVDSFLLQDRYDDDRLRGV</sequence>